<feature type="transmembrane region" description="Helical" evidence="1">
    <location>
        <begin position="190"/>
        <end position="213"/>
    </location>
</feature>
<evidence type="ECO:0000313" key="2">
    <source>
        <dbReference type="EMBL" id="MBL0418755.1"/>
    </source>
</evidence>
<dbReference type="AlphaFoldDB" id="A0A936ZPS8"/>
<feature type="transmembrane region" description="Helical" evidence="1">
    <location>
        <begin position="225"/>
        <end position="248"/>
    </location>
</feature>
<comment type="caution">
    <text evidence="2">The sequence shown here is derived from an EMBL/GenBank/DDBJ whole genome shotgun (WGS) entry which is preliminary data.</text>
</comment>
<sequence length="263" mass="28790">MNAVPTSPDALGDPEFSSALPKGLSAGVPERVAPPVLALGTRSVLQVILGIAAVLLALHLLAVWSYLADWRFPARDKFYFDAENNIPTVFSSAILLFAGLLLCWITAIKRQQADPFRWRWAGLAALFLALAVDESASLHELLIQPLRTAYQLTGWLRFPWVIAGGTFAIVFAVVYLRFLMHLPPATRRWFILAGLMYVGGAVGMEMVGGHVFMEEGTPDRTLVPYMIAMTLEESLEISGAALFVAALLQYLSGMSARLRVVVD</sequence>
<keyword evidence="1" id="KW-0472">Membrane</keyword>
<dbReference type="RefSeq" id="WP_201681842.1">
    <property type="nucleotide sequence ID" value="NZ_JAEQNA010000001.1"/>
</dbReference>
<keyword evidence="1" id="KW-1133">Transmembrane helix</keyword>
<name>A0A936ZPS8_9BURK</name>
<evidence type="ECO:0000313" key="3">
    <source>
        <dbReference type="Proteomes" id="UP000613011"/>
    </source>
</evidence>
<evidence type="ECO:0000256" key="1">
    <source>
        <dbReference type="SAM" id="Phobius"/>
    </source>
</evidence>
<accession>A0A936ZPS8</accession>
<feature type="transmembrane region" description="Helical" evidence="1">
    <location>
        <begin position="120"/>
        <end position="138"/>
    </location>
</feature>
<organism evidence="2 3">
    <name type="scientific">Ramlibacter aurantiacus</name>
    <dbReference type="NCBI Taxonomy" id="2801330"/>
    <lineage>
        <taxon>Bacteria</taxon>
        <taxon>Pseudomonadati</taxon>
        <taxon>Pseudomonadota</taxon>
        <taxon>Betaproteobacteria</taxon>
        <taxon>Burkholderiales</taxon>
        <taxon>Comamonadaceae</taxon>
        <taxon>Ramlibacter</taxon>
    </lineage>
</organism>
<dbReference type="EMBL" id="JAEQNA010000001">
    <property type="protein sequence ID" value="MBL0418755.1"/>
    <property type="molecule type" value="Genomic_DNA"/>
</dbReference>
<reference evidence="2" key="1">
    <citation type="submission" date="2021-01" db="EMBL/GenBank/DDBJ databases">
        <title>Ramlibacter sp. strain AW1 16S ribosomal RNA gene Genome sequencing and assembly.</title>
        <authorList>
            <person name="Kang M."/>
        </authorList>
    </citation>
    <scope>NUCLEOTIDE SEQUENCE</scope>
    <source>
        <strain evidence="2">AW1</strain>
    </source>
</reference>
<feature type="transmembrane region" description="Helical" evidence="1">
    <location>
        <begin position="88"/>
        <end position="108"/>
    </location>
</feature>
<protein>
    <submittedName>
        <fullName evidence="2">Uncharacterized protein</fullName>
    </submittedName>
</protein>
<gene>
    <name evidence="2" type="ORF">JI739_00210</name>
</gene>
<dbReference type="Proteomes" id="UP000613011">
    <property type="component" value="Unassembled WGS sequence"/>
</dbReference>
<keyword evidence="3" id="KW-1185">Reference proteome</keyword>
<feature type="transmembrane region" description="Helical" evidence="1">
    <location>
        <begin position="158"/>
        <end position="178"/>
    </location>
</feature>
<feature type="transmembrane region" description="Helical" evidence="1">
    <location>
        <begin position="47"/>
        <end position="68"/>
    </location>
</feature>
<keyword evidence="1" id="KW-0812">Transmembrane</keyword>
<proteinExistence type="predicted"/>